<keyword evidence="4" id="KW-0808">Transferase</keyword>
<dbReference type="InterPro" id="IPR004276">
    <property type="entry name" value="GlycoTrans_28_N"/>
</dbReference>
<dbReference type="AlphaFoldDB" id="A0A1X2LRU3"/>
<dbReference type="InterPro" id="IPR050426">
    <property type="entry name" value="Glycosyltransferase_28"/>
</dbReference>
<keyword evidence="5" id="KW-1185">Reference proteome</keyword>
<dbReference type="Pfam" id="PF03033">
    <property type="entry name" value="Glyco_transf_28"/>
    <property type="match status" value="1"/>
</dbReference>
<accession>A0A1X2LRU3</accession>
<dbReference type="OrthoDB" id="3253247at2"/>
<reference evidence="4 5" key="1">
    <citation type="submission" date="2017-04" db="EMBL/GenBank/DDBJ databases">
        <title>The new phylogeny of genus Mycobacterium.</title>
        <authorList>
            <person name="Tortoli E."/>
            <person name="Trovato A."/>
            <person name="Cirillo D.M."/>
        </authorList>
    </citation>
    <scope>NUCLEOTIDE SEQUENCE [LARGE SCALE GENOMIC DNA]</scope>
    <source>
        <strain evidence="4 5">TBL 1200985</strain>
    </source>
</reference>
<dbReference type="Pfam" id="PF06722">
    <property type="entry name" value="EryCIII-like_C"/>
    <property type="match status" value="1"/>
</dbReference>
<evidence type="ECO:0000259" key="3">
    <source>
        <dbReference type="Pfam" id="PF06722"/>
    </source>
</evidence>
<dbReference type="GO" id="GO:0008194">
    <property type="term" value="F:UDP-glycosyltransferase activity"/>
    <property type="evidence" value="ECO:0007669"/>
    <property type="project" value="InterPro"/>
</dbReference>
<feature type="domain" description="Glycosyltransferase family 28 N-terminal" evidence="2">
    <location>
        <begin position="4"/>
        <end position="81"/>
    </location>
</feature>
<evidence type="ECO:0000256" key="1">
    <source>
        <dbReference type="SAM" id="MobiDB-lite"/>
    </source>
</evidence>
<dbReference type="GO" id="GO:0005975">
    <property type="term" value="P:carbohydrate metabolic process"/>
    <property type="evidence" value="ECO:0007669"/>
    <property type="project" value="InterPro"/>
</dbReference>
<dbReference type="CDD" id="cd03784">
    <property type="entry name" value="GT1_Gtf-like"/>
    <property type="match status" value="1"/>
</dbReference>
<dbReference type="PANTHER" id="PTHR48050:SF13">
    <property type="entry name" value="STEROL 3-BETA-GLUCOSYLTRANSFERASE UGT80A2"/>
    <property type="match status" value="1"/>
</dbReference>
<dbReference type="GO" id="GO:0016758">
    <property type="term" value="F:hexosyltransferase activity"/>
    <property type="evidence" value="ECO:0007669"/>
    <property type="project" value="InterPro"/>
</dbReference>
<evidence type="ECO:0000313" key="5">
    <source>
        <dbReference type="Proteomes" id="UP000193247"/>
    </source>
</evidence>
<dbReference type="RefSeq" id="WP_085326507.1">
    <property type="nucleotide sequence ID" value="NZ_NCXP01000025.1"/>
</dbReference>
<dbReference type="GO" id="GO:0033072">
    <property type="term" value="P:vancomycin biosynthetic process"/>
    <property type="evidence" value="ECO:0007669"/>
    <property type="project" value="UniProtKB-ARBA"/>
</dbReference>
<sequence>MKCVLAVHGTRGDVEPCAAVAQELQRRGHEVRMAVPPNLLGFVESVGFTAAPYGPDSLAQLDEDIFRNFWRVRNPVRLVHEGAEYLTRGWSDMSTTLTSLADGADLIVTGQTYQGVVVNVAEYYDIPMAALHYFPHRVNGQLVPYLPAPAIRSTMRLLDWIYWRMCKDAENTQRRQLGLPETAVSSTRRIAEGSLEIQAYDQKVYFPGLAQEWGGRRPFVGALTMELPTESDDEIASWIATGTPPIYFGFGSMRIESLSDTVAMISDVCAQLGERALICSGVSDLPEETTLDNVKVVRAVNHSSVFPECRAVVHHGGPGTLAAGMRAGVPTLVLWIGAEQPIWAAQVRRLKVGLARRFAAASRKSLVKDLHTILSPKYVIRARQVASQMTKSADSRIATADLLEDTVRQHRSRSRASGAARAHSGSHLRRI</sequence>
<dbReference type="InterPro" id="IPR010610">
    <property type="entry name" value="EryCIII-like_C"/>
</dbReference>
<feature type="region of interest" description="Disordered" evidence="1">
    <location>
        <begin position="408"/>
        <end position="431"/>
    </location>
</feature>
<feature type="domain" description="Erythromycin biosynthesis protein CIII-like C-terminal" evidence="3">
    <location>
        <begin position="282"/>
        <end position="390"/>
    </location>
</feature>
<dbReference type="STRING" id="1430326.B8W66_17315"/>
<dbReference type="Proteomes" id="UP000193247">
    <property type="component" value="Unassembled WGS sequence"/>
</dbReference>
<organism evidence="4 5">
    <name type="scientific">Mycobacterium decipiens</name>
    <dbReference type="NCBI Taxonomy" id="1430326"/>
    <lineage>
        <taxon>Bacteria</taxon>
        <taxon>Bacillati</taxon>
        <taxon>Actinomycetota</taxon>
        <taxon>Actinomycetes</taxon>
        <taxon>Mycobacteriales</taxon>
        <taxon>Mycobacteriaceae</taxon>
        <taxon>Mycobacterium</taxon>
    </lineage>
</organism>
<evidence type="ECO:0000259" key="2">
    <source>
        <dbReference type="Pfam" id="PF03033"/>
    </source>
</evidence>
<gene>
    <name evidence="4" type="ORF">B8W66_17315</name>
</gene>
<dbReference type="EMBL" id="NCXP01000025">
    <property type="protein sequence ID" value="OSC39380.1"/>
    <property type="molecule type" value="Genomic_DNA"/>
</dbReference>
<dbReference type="FunFam" id="3.40.50.2000:FF:000009">
    <property type="entry name" value="Sterol 3-beta-glucosyltransferase UGT80A2"/>
    <property type="match status" value="1"/>
</dbReference>
<proteinExistence type="predicted"/>
<dbReference type="Gene3D" id="3.40.50.2000">
    <property type="entry name" value="Glycogen Phosphorylase B"/>
    <property type="match status" value="2"/>
</dbReference>
<dbReference type="InterPro" id="IPR002213">
    <property type="entry name" value="UDP_glucos_trans"/>
</dbReference>
<protein>
    <submittedName>
        <fullName evidence="4">Glycosyl transferase</fullName>
    </submittedName>
</protein>
<dbReference type="SUPFAM" id="SSF53756">
    <property type="entry name" value="UDP-Glycosyltransferase/glycogen phosphorylase"/>
    <property type="match status" value="1"/>
</dbReference>
<dbReference type="PANTHER" id="PTHR48050">
    <property type="entry name" value="STEROL 3-BETA-GLUCOSYLTRANSFERASE"/>
    <property type="match status" value="1"/>
</dbReference>
<evidence type="ECO:0000313" key="4">
    <source>
        <dbReference type="EMBL" id="OSC39380.1"/>
    </source>
</evidence>
<comment type="caution">
    <text evidence="4">The sequence shown here is derived from an EMBL/GenBank/DDBJ whole genome shotgun (WGS) entry which is preliminary data.</text>
</comment>
<name>A0A1X2LRU3_9MYCO</name>